<evidence type="ECO:0000256" key="1">
    <source>
        <dbReference type="SAM" id="MobiDB-lite"/>
    </source>
</evidence>
<dbReference type="Pfam" id="PF20199">
    <property type="entry name" value="RepSA"/>
    <property type="match status" value="1"/>
</dbReference>
<feature type="compositionally biased region" description="Basic residues" evidence="1">
    <location>
        <begin position="168"/>
        <end position="177"/>
    </location>
</feature>
<dbReference type="InterPro" id="IPR046828">
    <property type="entry name" value="RepSA"/>
</dbReference>
<proteinExistence type="predicted"/>
<accession>A0A285L674</accession>
<evidence type="ECO:0008006" key="4">
    <source>
        <dbReference type="Google" id="ProtNLM"/>
    </source>
</evidence>
<dbReference type="EMBL" id="OBEG01000002">
    <property type="protein sequence ID" value="SNY80384.1"/>
    <property type="molecule type" value="Genomic_DNA"/>
</dbReference>
<organism evidence="2 3">
    <name type="scientific">Nocardia amikacinitolerans</name>
    <dbReference type="NCBI Taxonomy" id="756689"/>
    <lineage>
        <taxon>Bacteria</taxon>
        <taxon>Bacillati</taxon>
        <taxon>Actinomycetota</taxon>
        <taxon>Actinomycetes</taxon>
        <taxon>Mycobacteriales</taxon>
        <taxon>Nocardiaceae</taxon>
        <taxon>Nocardia</taxon>
    </lineage>
</organism>
<feature type="compositionally biased region" description="Basic and acidic residues" evidence="1">
    <location>
        <begin position="178"/>
        <end position="189"/>
    </location>
</feature>
<keyword evidence="3" id="KW-1185">Reference proteome</keyword>
<gene>
    <name evidence="2" type="ORF">SAMN04244553_1946</name>
</gene>
<reference evidence="2 3" key="1">
    <citation type="submission" date="2017-09" db="EMBL/GenBank/DDBJ databases">
        <authorList>
            <person name="Ehlers B."/>
            <person name="Leendertz F.H."/>
        </authorList>
    </citation>
    <scope>NUCLEOTIDE SEQUENCE [LARGE SCALE GENOMIC DNA]</scope>
    <source>
        <strain evidence="2 3">DSM 45537</strain>
    </source>
</reference>
<dbReference type="Proteomes" id="UP000219565">
    <property type="component" value="Unassembled WGS sequence"/>
</dbReference>
<evidence type="ECO:0000313" key="3">
    <source>
        <dbReference type="Proteomes" id="UP000219565"/>
    </source>
</evidence>
<dbReference type="AlphaFoldDB" id="A0A285L674"/>
<feature type="region of interest" description="Disordered" evidence="1">
    <location>
        <begin position="152"/>
        <end position="189"/>
    </location>
</feature>
<dbReference type="OrthoDB" id="3203793at2"/>
<protein>
    <recommendedName>
        <fullName evidence="4">Replication initiator protein</fullName>
    </recommendedName>
</protein>
<sequence length="570" mass="63674">MTTDLSTATAADITATTERQTAAQRRALPDFTDVAQATAEKFGVCVRPVPMQVYNPKTLSEEYIGAPCKSTVASVCKPCADKARWLRMTQCREGWHADTEPVEDTRDPSEQQTELLTARADLAQQYRESRDDGDDEMADAIAALVADLDRDLRDSGFRGPIPPLDPKPRKRRTRSTKRRQDVPDLPRRKVERHTVGKVIGGYRSSMMVTLTMPSYGAMNQDGAVDAEGKPCGDGSPRDPESYDYARAARDIVFFSKLVDRWIQNLRRAVGYDVQYFATVEPQRRGAPHLHLLLRGAISRELLRLVTAATYHQVWWPHFDPEHEVYSGDRMPVWDYRALTFIDPDTGQPLTGWDEALDVLDAVDDLEPAYTVRFGERMDPGHMKGYIPGEKADRAIGYVTKYLTKSISEVLETDSTRTAIHYDRLHAELQHTPCSPKCAVWLRYGIVPQGASDKTVPGRCKGKAHRRDTLGLPGRRVVVSRRWSGKTLPDHKADRAEFVRQLLAKVGIVKPDTSHLIVRPVEPGDHSAPPRDHLILGEIARRTAWHAEYTNALIAAGAAAQQDISAVGRAA</sequence>
<dbReference type="RefSeq" id="WP_097244686.1">
    <property type="nucleotide sequence ID" value="NZ_OBEG01000002.1"/>
</dbReference>
<evidence type="ECO:0000313" key="2">
    <source>
        <dbReference type="EMBL" id="SNY80384.1"/>
    </source>
</evidence>
<name>A0A285L674_9NOCA</name>